<dbReference type="Proteomes" id="UP001237642">
    <property type="component" value="Unassembled WGS sequence"/>
</dbReference>
<proteinExistence type="predicted"/>
<dbReference type="PANTHER" id="PTHR32166:SF81">
    <property type="entry name" value="OS06G0658400 PROTEIN"/>
    <property type="match status" value="1"/>
</dbReference>
<comment type="caution">
    <text evidence="2">The sequence shown here is derived from an EMBL/GenBank/DDBJ whole genome shotgun (WGS) entry which is preliminary data.</text>
</comment>
<evidence type="ECO:0000313" key="3">
    <source>
        <dbReference type="Proteomes" id="UP001237642"/>
    </source>
</evidence>
<evidence type="ECO:0000313" key="2">
    <source>
        <dbReference type="EMBL" id="KAK1352226.1"/>
    </source>
</evidence>
<feature type="domain" description="HAT C-terminal dimerisation" evidence="1">
    <location>
        <begin position="228"/>
        <end position="295"/>
    </location>
</feature>
<keyword evidence="3" id="KW-1185">Reference proteome</keyword>
<organism evidence="2 3">
    <name type="scientific">Heracleum sosnowskyi</name>
    <dbReference type="NCBI Taxonomy" id="360622"/>
    <lineage>
        <taxon>Eukaryota</taxon>
        <taxon>Viridiplantae</taxon>
        <taxon>Streptophyta</taxon>
        <taxon>Embryophyta</taxon>
        <taxon>Tracheophyta</taxon>
        <taxon>Spermatophyta</taxon>
        <taxon>Magnoliopsida</taxon>
        <taxon>eudicotyledons</taxon>
        <taxon>Gunneridae</taxon>
        <taxon>Pentapetalae</taxon>
        <taxon>asterids</taxon>
        <taxon>campanulids</taxon>
        <taxon>Apiales</taxon>
        <taxon>Apiaceae</taxon>
        <taxon>Apioideae</taxon>
        <taxon>apioid superclade</taxon>
        <taxon>Tordylieae</taxon>
        <taxon>Tordyliinae</taxon>
        <taxon>Heracleum</taxon>
    </lineage>
</organism>
<gene>
    <name evidence="2" type="ORF">POM88_053490</name>
</gene>
<accession>A0AAD8GQF8</accession>
<evidence type="ECO:0000259" key="1">
    <source>
        <dbReference type="Pfam" id="PF05699"/>
    </source>
</evidence>
<dbReference type="GO" id="GO:0046983">
    <property type="term" value="F:protein dimerization activity"/>
    <property type="evidence" value="ECO:0007669"/>
    <property type="project" value="InterPro"/>
</dbReference>
<protein>
    <recommendedName>
        <fullName evidence="1">HAT C-terminal dimerisation domain-containing protein</fullName>
    </recommendedName>
</protein>
<reference evidence="2" key="2">
    <citation type="submission" date="2023-05" db="EMBL/GenBank/DDBJ databases">
        <authorList>
            <person name="Schelkunov M.I."/>
        </authorList>
    </citation>
    <scope>NUCLEOTIDE SEQUENCE</scope>
    <source>
        <strain evidence="2">Hsosn_3</strain>
        <tissue evidence="2">Leaf</tissue>
    </source>
</reference>
<name>A0AAD8GQF8_9APIA</name>
<sequence length="341" mass="39437">MIVLMIYRNHSGLELLKVAKTRFGSHFILLRRLSKCREALATTIVVRAWKDWIKSGDEHAREVAKEVAATISDEEFWDEVENIIVITKPLYYMIKFSDGEGQKMGEIYEKMDSMIGDVMNHNKRHDDYEKMKEIMVKRWEKMNIQMHCLGFALNPFFYDINYLKSPAPGGESRRAPNCDREVVQGVLDAFDKVGEDEEERRVLRRQLSKFQGKEGIFGTHAAMIDAVSMSPISWWSTYGAETPELSEIAMKVLSQPISSSSAERVWSTYSYIHNVKRNRLNSLRADKLVYIHSNISLLSRFTKVTMMDHIGSGILIPRLLILMIQQLDSKNWNGMKDMKEI</sequence>
<dbReference type="InterPro" id="IPR008906">
    <property type="entry name" value="HATC_C_dom"/>
</dbReference>
<dbReference type="SUPFAM" id="SSF53098">
    <property type="entry name" value="Ribonuclease H-like"/>
    <property type="match status" value="1"/>
</dbReference>
<dbReference type="Pfam" id="PF05699">
    <property type="entry name" value="Dimer_Tnp_hAT"/>
    <property type="match status" value="1"/>
</dbReference>
<dbReference type="EMBL" id="JAUIZM010000018">
    <property type="protein sequence ID" value="KAK1352226.1"/>
    <property type="molecule type" value="Genomic_DNA"/>
</dbReference>
<dbReference type="PANTHER" id="PTHR32166">
    <property type="entry name" value="OSJNBA0013A04.12 PROTEIN"/>
    <property type="match status" value="1"/>
</dbReference>
<dbReference type="AlphaFoldDB" id="A0AAD8GQF8"/>
<reference evidence="2" key="1">
    <citation type="submission" date="2023-02" db="EMBL/GenBank/DDBJ databases">
        <title>Genome of toxic invasive species Heracleum sosnowskyi carries increased number of genes despite the absence of recent whole-genome duplications.</title>
        <authorList>
            <person name="Schelkunov M."/>
            <person name="Shtratnikova V."/>
            <person name="Makarenko M."/>
            <person name="Klepikova A."/>
            <person name="Omelchenko D."/>
            <person name="Novikova G."/>
            <person name="Obukhova E."/>
            <person name="Bogdanov V."/>
            <person name="Penin A."/>
            <person name="Logacheva M."/>
        </authorList>
    </citation>
    <scope>NUCLEOTIDE SEQUENCE</scope>
    <source>
        <strain evidence="2">Hsosn_3</strain>
        <tissue evidence="2">Leaf</tissue>
    </source>
</reference>
<dbReference type="InterPro" id="IPR012337">
    <property type="entry name" value="RNaseH-like_sf"/>
</dbReference>